<feature type="region of interest" description="Disordered" evidence="1">
    <location>
        <begin position="352"/>
        <end position="374"/>
    </location>
</feature>
<dbReference type="OrthoDB" id="3251093at2759"/>
<feature type="compositionally biased region" description="Basic and acidic residues" evidence="1">
    <location>
        <begin position="352"/>
        <end position="361"/>
    </location>
</feature>
<dbReference type="Proteomes" id="UP000663831">
    <property type="component" value="Unassembled WGS sequence"/>
</dbReference>
<sequence>MLNHRFMSIADRALQAVADSGHTKWDKDRLQKKLDETVVYLKDYCETFSGPGNIDYDPIELMLDARTKDQERSLEIVAVDKLTKVPKLKTEVIFYIHDCSGAYESLLLNISKKSTSEELLFKLGRRSEAGIKLHESAHFYVGPDITWKKEALHINLGSEVSTYRYQRGLSDFKLYFDRVQRGPVHVFVDRGPSIHLFLTTENWSRLFSLARLIDNEKIVVLKGTDGTLYHAKQVLGQLELSDAVVFRFNWETNRKDRIEVGLTTLDCTEILLEARTYILSENRHRAAEGWLVEVHPKSSEPPDVLKQKPRIQHRRRIIQYTLPGPTSTGDAPGDPLSATARVKNMIEKLERERKEVEEKDKRSKKGFFGRVFGK</sequence>
<proteinExistence type="predicted"/>
<name>A0A8H3B0T0_9AGAM</name>
<gene>
    <name evidence="2" type="ORF">RDB_LOCUS58997</name>
</gene>
<reference evidence="2" key="1">
    <citation type="submission" date="2021-01" db="EMBL/GenBank/DDBJ databases">
        <authorList>
            <person name="Kaushik A."/>
        </authorList>
    </citation>
    <scope>NUCLEOTIDE SEQUENCE</scope>
    <source>
        <strain evidence="2">AG3-1AP</strain>
    </source>
</reference>
<protein>
    <submittedName>
        <fullName evidence="2">Uncharacterized protein</fullName>
    </submittedName>
</protein>
<comment type="caution">
    <text evidence="2">The sequence shown here is derived from an EMBL/GenBank/DDBJ whole genome shotgun (WGS) entry which is preliminary data.</text>
</comment>
<feature type="compositionally biased region" description="Basic residues" evidence="1">
    <location>
        <begin position="362"/>
        <end position="374"/>
    </location>
</feature>
<evidence type="ECO:0000256" key="1">
    <source>
        <dbReference type="SAM" id="MobiDB-lite"/>
    </source>
</evidence>
<evidence type="ECO:0000313" key="3">
    <source>
        <dbReference type="Proteomes" id="UP000663831"/>
    </source>
</evidence>
<dbReference type="EMBL" id="CAJMWV010001751">
    <property type="protein sequence ID" value="CAE6445206.1"/>
    <property type="molecule type" value="Genomic_DNA"/>
</dbReference>
<evidence type="ECO:0000313" key="2">
    <source>
        <dbReference type="EMBL" id="CAE6445206.1"/>
    </source>
</evidence>
<organism evidence="2 3">
    <name type="scientific">Rhizoctonia solani</name>
    <dbReference type="NCBI Taxonomy" id="456999"/>
    <lineage>
        <taxon>Eukaryota</taxon>
        <taxon>Fungi</taxon>
        <taxon>Dikarya</taxon>
        <taxon>Basidiomycota</taxon>
        <taxon>Agaricomycotina</taxon>
        <taxon>Agaricomycetes</taxon>
        <taxon>Cantharellales</taxon>
        <taxon>Ceratobasidiaceae</taxon>
        <taxon>Rhizoctonia</taxon>
    </lineage>
</organism>
<accession>A0A8H3B0T0</accession>
<dbReference type="AlphaFoldDB" id="A0A8H3B0T0"/>